<evidence type="ECO:0000313" key="2">
    <source>
        <dbReference type="Proteomes" id="UP000002941"/>
    </source>
</evidence>
<name>J0XBD3_9ACTO</name>
<dbReference type="AlphaFoldDB" id="J0XBD3"/>
<organism evidence="1 2">
    <name type="scientific">Actinomyces massiliensis F0489</name>
    <dbReference type="NCBI Taxonomy" id="1125718"/>
    <lineage>
        <taxon>Bacteria</taxon>
        <taxon>Bacillati</taxon>
        <taxon>Actinomycetota</taxon>
        <taxon>Actinomycetes</taxon>
        <taxon>Actinomycetales</taxon>
        <taxon>Actinomycetaceae</taxon>
        <taxon>Actinomyces</taxon>
    </lineage>
</organism>
<dbReference type="Proteomes" id="UP000002941">
    <property type="component" value="Unassembled WGS sequence"/>
</dbReference>
<gene>
    <name evidence="1" type="ORF">HMPREF1318_0999</name>
</gene>
<evidence type="ECO:0000313" key="1">
    <source>
        <dbReference type="EMBL" id="EJF45981.1"/>
    </source>
</evidence>
<accession>J0XBD3</accession>
<proteinExistence type="predicted"/>
<protein>
    <submittedName>
        <fullName evidence="1">Uncharacterized protein</fullName>
    </submittedName>
</protein>
<keyword evidence="2" id="KW-1185">Reference proteome</keyword>
<dbReference type="EMBL" id="AKFT01000085">
    <property type="protein sequence ID" value="EJF45981.1"/>
    <property type="molecule type" value="Genomic_DNA"/>
</dbReference>
<comment type="caution">
    <text evidence="1">The sequence shown here is derived from an EMBL/GenBank/DDBJ whole genome shotgun (WGS) entry which is preliminary data.</text>
</comment>
<reference evidence="1 2" key="1">
    <citation type="submission" date="2012-05" db="EMBL/GenBank/DDBJ databases">
        <authorList>
            <person name="Harkins D.M."/>
            <person name="Madupu R."/>
            <person name="Durkin A.S."/>
            <person name="Torralba M."/>
            <person name="Methe B."/>
            <person name="Sutton G.G."/>
            <person name="Nelson K.E."/>
        </authorList>
    </citation>
    <scope>NUCLEOTIDE SEQUENCE [LARGE SCALE GENOMIC DNA]</scope>
    <source>
        <strain evidence="1 2">F0489</strain>
    </source>
</reference>
<sequence length="58" mass="6317">MEVDRSRCGVRPISSRKWTDLGAGYDRFRAGSGPISGVSGGEAGRYCDTARVFPHNEQ</sequence>